<reference evidence="1" key="1">
    <citation type="submission" date="2021-06" db="EMBL/GenBank/DDBJ databases">
        <authorList>
            <person name="Hodson N. C."/>
            <person name="Mongue J. A."/>
            <person name="Jaron S. K."/>
        </authorList>
    </citation>
    <scope>NUCLEOTIDE SEQUENCE</scope>
</reference>
<evidence type="ECO:0000313" key="2">
    <source>
        <dbReference type="Proteomes" id="UP000708208"/>
    </source>
</evidence>
<organism evidence="1 2">
    <name type="scientific">Allacma fusca</name>
    <dbReference type="NCBI Taxonomy" id="39272"/>
    <lineage>
        <taxon>Eukaryota</taxon>
        <taxon>Metazoa</taxon>
        <taxon>Ecdysozoa</taxon>
        <taxon>Arthropoda</taxon>
        <taxon>Hexapoda</taxon>
        <taxon>Collembola</taxon>
        <taxon>Symphypleona</taxon>
        <taxon>Sminthuridae</taxon>
        <taxon>Allacma</taxon>
    </lineage>
</organism>
<feature type="non-terminal residue" evidence="1">
    <location>
        <position position="1"/>
    </location>
</feature>
<dbReference type="AlphaFoldDB" id="A0A8J2NVB8"/>
<sequence length="52" mass="5900">KDKVNKARKDRGEDYEIVRGPRRKEVRPALLPPDGCKPRYAAVLQIQNLGAI</sequence>
<gene>
    <name evidence="1" type="ORF">AFUS01_LOCUS9196</name>
</gene>
<dbReference type="Proteomes" id="UP000708208">
    <property type="component" value="Unassembled WGS sequence"/>
</dbReference>
<protein>
    <submittedName>
        <fullName evidence="1">Uncharacterized protein</fullName>
    </submittedName>
</protein>
<evidence type="ECO:0000313" key="1">
    <source>
        <dbReference type="EMBL" id="CAG7719897.1"/>
    </source>
</evidence>
<comment type="caution">
    <text evidence="1">The sequence shown here is derived from an EMBL/GenBank/DDBJ whole genome shotgun (WGS) entry which is preliminary data.</text>
</comment>
<dbReference type="EMBL" id="CAJVCH010065516">
    <property type="protein sequence ID" value="CAG7719897.1"/>
    <property type="molecule type" value="Genomic_DNA"/>
</dbReference>
<proteinExistence type="predicted"/>
<keyword evidence="2" id="KW-1185">Reference proteome</keyword>
<accession>A0A8J2NVB8</accession>
<name>A0A8J2NVB8_9HEXA</name>